<dbReference type="Gene3D" id="3.40.50.80">
    <property type="entry name" value="Nucleotide-binding domain of ferredoxin-NADP reductase (FNR) module"/>
    <property type="match status" value="1"/>
</dbReference>
<keyword evidence="10" id="KW-0408">Iron</keyword>
<evidence type="ECO:0000256" key="12">
    <source>
        <dbReference type="ARBA" id="ARBA00023136"/>
    </source>
</evidence>
<gene>
    <name evidence="15" type="ORF">COX64_01645</name>
</gene>
<evidence type="ECO:0000256" key="13">
    <source>
        <dbReference type="SAM" id="Phobius"/>
    </source>
</evidence>
<name>A0A2M7W2F8_9BACT</name>
<dbReference type="GO" id="GO:0050660">
    <property type="term" value="F:flavin adenine dinucleotide binding"/>
    <property type="evidence" value="ECO:0007669"/>
    <property type="project" value="TreeGrafter"/>
</dbReference>
<feature type="transmembrane region" description="Helical" evidence="13">
    <location>
        <begin position="172"/>
        <end position="191"/>
    </location>
</feature>
<evidence type="ECO:0000256" key="7">
    <source>
        <dbReference type="ARBA" id="ARBA00022827"/>
    </source>
</evidence>
<dbReference type="GO" id="GO:0046872">
    <property type="term" value="F:metal ion binding"/>
    <property type="evidence" value="ECO:0007669"/>
    <property type="project" value="UniProtKB-KW"/>
</dbReference>
<evidence type="ECO:0000313" key="15">
    <source>
        <dbReference type="EMBL" id="PJA14772.1"/>
    </source>
</evidence>
<evidence type="ECO:0000256" key="11">
    <source>
        <dbReference type="ARBA" id="ARBA00023014"/>
    </source>
</evidence>
<keyword evidence="12 13" id="KW-0472">Membrane</keyword>
<evidence type="ECO:0000256" key="10">
    <source>
        <dbReference type="ARBA" id="ARBA00023004"/>
    </source>
</evidence>
<dbReference type="InterPro" id="IPR017938">
    <property type="entry name" value="Riboflavin_synthase-like_b-brl"/>
</dbReference>
<dbReference type="GO" id="GO:0051537">
    <property type="term" value="F:2 iron, 2 sulfur cluster binding"/>
    <property type="evidence" value="ECO:0007669"/>
    <property type="project" value="UniProtKB-KW"/>
</dbReference>
<feature type="transmembrane region" description="Helical" evidence="13">
    <location>
        <begin position="149"/>
        <end position="166"/>
    </location>
</feature>
<keyword evidence="5" id="KW-0001">2Fe-2S</keyword>
<evidence type="ECO:0000256" key="1">
    <source>
        <dbReference type="ARBA" id="ARBA00001974"/>
    </source>
</evidence>
<protein>
    <recommendedName>
        <fullName evidence="14">FAD-binding FR-type domain-containing protein</fullName>
    </recommendedName>
</protein>
<evidence type="ECO:0000256" key="5">
    <source>
        <dbReference type="ARBA" id="ARBA00022714"/>
    </source>
</evidence>
<reference evidence="16" key="1">
    <citation type="submission" date="2017-09" db="EMBL/GenBank/DDBJ databases">
        <title>Depth-based differentiation of microbial function through sediment-hosted aquifers and enrichment of novel symbionts in the deep terrestrial subsurface.</title>
        <authorList>
            <person name="Probst A.J."/>
            <person name="Ladd B."/>
            <person name="Jarett J.K."/>
            <person name="Geller-Mcgrath D.E."/>
            <person name="Sieber C.M.K."/>
            <person name="Emerson J.B."/>
            <person name="Anantharaman K."/>
            <person name="Thomas B.C."/>
            <person name="Malmstrom R."/>
            <person name="Stieglmeier M."/>
            <person name="Klingl A."/>
            <person name="Woyke T."/>
            <person name="Ryan C.M."/>
            <person name="Banfield J.F."/>
        </authorList>
    </citation>
    <scope>NUCLEOTIDE SEQUENCE [LARGE SCALE GENOMIC DNA]</scope>
</reference>
<dbReference type="Pfam" id="PF08022">
    <property type="entry name" value="FAD_binding_8"/>
    <property type="match status" value="1"/>
</dbReference>
<dbReference type="Pfam" id="PF00175">
    <property type="entry name" value="NAD_binding_1"/>
    <property type="match status" value="1"/>
</dbReference>
<organism evidence="15 16">
    <name type="scientific">Candidatus Dojkabacteria bacterium CG_4_10_14_0_2_um_filter_Dojkabacteria_WS6_41_15</name>
    <dbReference type="NCBI Taxonomy" id="2014249"/>
    <lineage>
        <taxon>Bacteria</taxon>
        <taxon>Candidatus Dojkabacteria</taxon>
    </lineage>
</organism>
<keyword evidence="8 13" id="KW-1133">Transmembrane helix</keyword>
<dbReference type="GO" id="GO:0016020">
    <property type="term" value="C:membrane"/>
    <property type="evidence" value="ECO:0007669"/>
    <property type="project" value="UniProtKB-SubCell"/>
</dbReference>
<comment type="cofactor">
    <cofactor evidence="1">
        <name>FAD</name>
        <dbReference type="ChEBI" id="CHEBI:57692"/>
    </cofactor>
</comment>
<dbReference type="AlphaFoldDB" id="A0A2M7W2F8"/>
<dbReference type="EMBL" id="PFQB01000038">
    <property type="protein sequence ID" value="PJA14772.1"/>
    <property type="molecule type" value="Genomic_DNA"/>
</dbReference>
<keyword evidence="6" id="KW-0479">Metal-binding</keyword>
<evidence type="ECO:0000259" key="14">
    <source>
        <dbReference type="PROSITE" id="PS51384"/>
    </source>
</evidence>
<keyword evidence="11" id="KW-0411">Iron-sulfur</keyword>
<evidence type="ECO:0000256" key="3">
    <source>
        <dbReference type="ARBA" id="ARBA00022630"/>
    </source>
</evidence>
<feature type="transmembrane region" description="Helical" evidence="13">
    <location>
        <begin position="36"/>
        <end position="56"/>
    </location>
</feature>
<dbReference type="PANTHER" id="PTHR47354:SF8">
    <property type="entry name" value="1,2-PHENYLACETYL-COA EPOXIDASE, SUBUNIT E"/>
    <property type="match status" value="1"/>
</dbReference>
<dbReference type="InterPro" id="IPR017927">
    <property type="entry name" value="FAD-bd_FR_type"/>
</dbReference>
<keyword evidence="7" id="KW-0274">FAD</keyword>
<evidence type="ECO:0000256" key="6">
    <source>
        <dbReference type="ARBA" id="ARBA00022723"/>
    </source>
</evidence>
<dbReference type="SUPFAM" id="SSF52343">
    <property type="entry name" value="Ferredoxin reductase-like, C-terminal NADP-linked domain"/>
    <property type="match status" value="1"/>
</dbReference>
<comment type="subcellular location">
    <subcellularLocation>
        <location evidence="2">Membrane</location>
        <topology evidence="2">Multi-pass membrane protein</topology>
    </subcellularLocation>
</comment>
<evidence type="ECO:0000313" key="16">
    <source>
        <dbReference type="Proteomes" id="UP000228952"/>
    </source>
</evidence>
<sequence length="430" mass="48114">MKKFTIILWLMLVTTTLLWYLSKTTLDDIMLSPIKSIAQITALLGAIGYFAAYIFSSRLPFLEQDLPLDKSYKIHRLLGTLAGSGIILHVSSLIANLLPAKAALTLYLLPSADFAYTVGVLAFYLIILTLLTTLYLKLPYHIWKVVHQITSYSIIFATLHLFFITSDISRYFPLRVWMLGIAFLAVCAWFYKEFLYKANASSHEYAVTKVDTLQEITVITLSAIRRPLALKPGQFAFFKFFNAKSKPSREAHPFTVVASNPSEITIAVKTLGDYTKSIDSLQVGDPVRVAGPHGSFGNEILESDRPGVWIAGGIGITPFFNLISYLNQSGLKKNVSLFYTTTEQDLLFHPRLQEIASQLGYSYHYTCSNKDGRLTPEQTLHDLSESPKSYNFFLCGPGGLLVSTFTALERAGVPSSHIFTEDFDFKALYI</sequence>
<dbReference type="PANTHER" id="PTHR47354">
    <property type="entry name" value="NADH OXIDOREDUCTASE HCR"/>
    <property type="match status" value="1"/>
</dbReference>
<dbReference type="Pfam" id="PF01794">
    <property type="entry name" value="Ferric_reduct"/>
    <property type="match status" value="1"/>
</dbReference>
<keyword evidence="3" id="KW-0285">Flavoprotein</keyword>
<dbReference type="InterPro" id="IPR050415">
    <property type="entry name" value="MRET"/>
</dbReference>
<dbReference type="SUPFAM" id="SSF63380">
    <property type="entry name" value="Riboflavin synthase domain-like"/>
    <property type="match status" value="1"/>
</dbReference>
<dbReference type="InterPro" id="IPR013130">
    <property type="entry name" value="Fe3_Rdtase_TM_dom"/>
</dbReference>
<evidence type="ECO:0000256" key="9">
    <source>
        <dbReference type="ARBA" id="ARBA00023002"/>
    </source>
</evidence>
<evidence type="ECO:0000256" key="8">
    <source>
        <dbReference type="ARBA" id="ARBA00022989"/>
    </source>
</evidence>
<evidence type="ECO:0000256" key="2">
    <source>
        <dbReference type="ARBA" id="ARBA00004141"/>
    </source>
</evidence>
<evidence type="ECO:0000256" key="4">
    <source>
        <dbReference type="ARBA" id="ARBA00022692"/>
    </source>
</evidence>
<keyword evidence="4 13" id="KW-0812">Transmembrane</keyword>
<dbReference type="GO" id="GO:0016491">
    <property type="term" value="F:oxidoreductase activity"/>
    <property type="evidence" value="ECO:0007669"/>
    <property type="project" value="UniProtKB-KW"/>
</dbReference>
<comment type="caution">
    <text evidence="15">The sequence shown here is derived from an EMBL/GenBank/DDBJ whole genome shotgun (WGS) entry which is preliminary data.</text>
</comment>
<proteinExistence type="predicted"/>
<dbReference type="Proteomes" id="UP000228952">
    <property type="component" value="Unassembled WGS sequence"/>
</dbReference>
<feature type="transmembrane region" description="Helical" evidence="13">
    <location>
        <begin position="114"/>
        <end position="137"/>
    </location>
</feature>
<keyword evidence="9" id="KW-0560">Oxidoreductase</keyword>
<dbReference type="Gene3D" id="2.40.30.10">
    <property type="entry name" value="Translation factors"/>
    <property type="match status" value="1"/>
</dbReference>
<accession>A0A2M7W2F8</accession>
<feature type="domain" description="FAD-binding FR-type" evidence="14">
    <location>
        <begin position="200"/>
        <end position="299"/>
    </location>
</feature>
<dbReference type="InterPro" id="IPR001433">
    <property type="entry name" value="OxRdtase_FAD/NAD-bd"/>
</dbReference>
<dbReference type="InterPro" id="IPR013112">
    <property type="entry name" value="FAD-bd_8"/>
</dbReference>
<dbReference type="InterPro" id="IPR039261">
    <property type="entry name" value="FNR_nucleotide-bd"/>
</dbReference>
<dbReference type="PROSITE" id="PS51384">
    <property type="entry name" value="FAD_FR"/>
    <property type="match status" value="1"/>
</dbReference>
<feature type="transmembrane region" description="Helical" evidence="13">
    <location>
        <begin position="77"/>
        <end position="94"/>
    </location>
</feature>